<proteinExistence type="evidence at transcript level"/>
<dbReference type="GO" id="GO:0099078">
    <property type="term" value="C:BORC complex"/>
    <property type="evidence" value="ECO:0007669"/>
    <property type="project" value="TreeGrafter"/>
</dbReference>
<evidence type="ECO:0000256" key="4">
    <source>
        <dbReference type="SAM" id="Coils"/>
    </source>
</evidence>
<evidence type="ECO:0000256" key="2">
    <source>
        <dbReference type="ARBA" id="ARBA00023054"/>
    </source>
</evidence>
<keyword evidence="2 4" id="KW-0175">Coiled coil</keyword>
<dbReference type="GO" id="GO:0007040">
    <property type="term" value="P:lysosome organization"/>
    <property type="evidence" value="ECO:0007669"/>
    <property type="project" value="TreeGrafter"/>
</dbReference>
<dbReference type="GO" id="GO:0008333">
    <property type="term" value="P:endosome to lysosome transport"/>
    <property type="evidence" value="ECO:0007669"/>
    <property type="project" value="TreeGrafter"/>
</dbReference>
<dbReference type="GO" id="GO:0008021">
    <property type="term" value="C:synaptic vesicle"/>
    <property type="evidence" value="ECO:0007669"/>
    <property type="project" value="TreeGrafter"/>
</dbReference>
<dbReference type="Proteomes" id="UP000069940">
    <property type="component" value="Unassembled WGS sequence"/>
</dbReference>
<dbReference type="GO" id="GO:0032418">
    <property type="term" value="P:lysosome localization"/>
    <property type="evidence" value="ECO:0007669"/>
    <property type="project" value="TreeGrafter"/>
</dbReference>
<reference evidence="8" key="2">
    <citation type="journal article" date="2015" name="Proc. Natl. Acad. Sci. U.S.A.">
        <title>Genome sequence of the Asian Tiger mosquito, Aedes albopictus, reveals insights into its biology, genetics, and evolution.</title>
        <authorList>
            <person name="Chen X.G."/>
            <person name="Jiang X."/>
            <person name="Gu J."/>
            <person name="Xu M."/>
            <person name="Wu Y."/>
            <person name="Deng Y."/>
            <person name="Zhang C."/>
            <person name="Bonizzoni M."/>
            <person name="Dermauw W."/>
            <person name="Vontas J."/>
            <person name="Armbruster P."/>
            <person name="Huang X."/>
            <person name="Yang Y."/>
            <person name="Zhang H."/>
            <person name="He W."/>
            <person name="Peng H."/>
            <person name="Liu Y."/>
            <person name="Wu K."/>
            <person name="Chen J."/>
            <person name="Lirakis M."/>
            <person name="Topalis P."/>
            <person name="Van Leeuwen T."/>
            <person name="Hall A.B."/>
            <person name="Jiang X."/>
            <person name="Thorpe C."/>
            <person name="Mueller R.L."/>
            <person name="Sun C."/>
            <person name="Waterhouse R.M."/>
            <person name="Yan G."/>
            <person name="Tu Z.J."/>
            <person name="Fang X."/>
            <person name="James A.A."/>
        </authorList>
    </citation>
    <scope>NUCLEOTIDE SEQUENCE [LARGE SCALE GENOMIC DNA]</scope>
    <source>
        <strain evidence="8">Foshan</strain>
    </source>
</reference>
<evidence type="ECO:0000256" key="3">
    <source>
        <dbReference type="PIRNR" id="PIRNR037631"/>
    </source>
</evidence>
<dbReference type="EMBL" id="GAPW01005858">
    <property type="protein sequence ID" value="JAC07740.1"/>
    <property type="molecule type" value="mRNA"/>
</dbReference>
<dbReference type="GO" id="GO:0006886">
    <property type="term" value="P:intracellular protein transport"/>
    <property type="evidence" value="ECO:0007669"/>
    <property type="project" value="UniProtKB-UniRule"/>
</dbReference>
<comment type="function">
    <text evidence="3">Component of the biogenesis of lysosome-related organelles complex-1 (BLOC-1) involved in pigment granule biogenesis.</text>
</comment>
<dbReference type="GO" id="GO:2000300">
    <property type="term" value="P:regulation of synaptic vesicle exocytosis"/>
    <property type="evidence" value="ECO:0007669"/>
    <property type="project" value="TreeGrafter"/>
</dbReference>
<dbReference type="VEuPathDB" id="VectorBase:AALFPA_059880"/>
<reference evidence="6" key="1">
    <citation type="journal article" date="2014" name="PLoS Negl. Trop. Dis.">
        <title>Identification and characterization of seminal fluid proteins in the Asian tiger mosquito, Aedes albopictus.</title>
        <authorList>
            <person name="Boes K.E."/>
            <person name="Ribeiro J.M."/>
            <person name="Wong A."/>
            <person name="Harrington L.C."/>
            <person name="Wolfner M.F."/>
            <person name="Sirot L.K."/>
        </authorList>
    </citation>
    <scope>NUCLEOTIDE SEQUENCE</scope>
    <source>
        <tissue evidence="6">Reproductive organs</tissue>
    </source>
</reference>
<accession>A0A023EFZ6</accession>
<dbReference type="KEGG" id="aalb:109427572"/>
<feature type="coiled-coil region" evidence="4">
    <location>
        <begin position="48"/>
        <end position="82"/>
    </location>
</feature>
<reference evidence="7" key="3">
    <citation type="submission" date="2025-05" db="UniProtKB">
        <authorList>
            <consortium name="EnsemblMetazoa"/>
        </authorList>
    </citation>
    <scope>IDENTIFICATION</scope>
    <source>
        <strain evidence="7">Foshan</strain>
    </source>
</reference>
<keyword evidence="8" id="KW-1185">Reference proteome</keyword>
<dbReference type="PANTHER" id="PTHR31305">
    <property type="entry name" value="SNARE-ASSOCIATED PROTEIN SNAPIN"/>
    <property type="match status" value="1"/>
</dbReference>
<dbReference type="GO" id="GO:0031083">
    <property type="term" value="C:BLOC-1 complex"/>
    <property type="evidence" value="ECO:0007669"/>
    <property type="project" value="UniProtKB-UniRule"/>
</dbReference>
<dbReference type="OMA" id="LCENPTR"/>
<evidence type="ECO:0000313" key="8">
    <source>
        <dbReference type="Proteomes" id="UP000069940"/>
    </source>
</evidence>
<protein>
    <recommendedName>
        <fullName evidence="3">SNAPIN protein homolog</fullName>
    </recommendedName>
    <alternativeName>
        <fullName evidence="3">Biogenesis of lysosome-related organelles complex 1 subunit 7</fullName>
    </alternativeName>
</protein>
<dbReference type="Pfam" id="PF14712">
    <property type="entry name" value="Snapin_Pallidin"/>
    <property type="match status" value="1"/>
</dbReference>
<dbReference type="RefSeq" id="XP_019558690.2">
    <property type="nucleotide sequence ID" value="XM_019703145.3"/>
</dbReference>
<dbReference type="VEuPathDB" id="VectorBase:AALC636_006696"/>
<dbReference type="AlphaFoldDB" id="A0A023EFZ6"/>
<comment type="similarity">
    <text evidence="1 3">Belongs to the SNAPIN family.</text>
</comment>
<dbReference type="CTD" id="23557"/>
<evidence type="ECO:0000313" key="6">
    <source>
        <dbReference type="EMBL" id="JAC07740.1"/>
    </source>
</evidence>
<dbReference type="GO" id="GO:0000149">
    <property type="term" value="F:SNARE binding"/>
    <property type="evidence" value="ECO:0007669"/>
    <property type="project" value="TreeGrafter"/>
</dbReference>
<name>A0A023EFZ6_AEDAL</name>
<sequence>MNDDRSDSSVTSIEDDDEERTDNTENLCENPTRDILTEGFFRLFKPVIDDLENNIRGARLSQVELRQQLDELSVEMKNLNFENDPQLHEHFKRMVHIKQKVVVIMNILQGAQERLVAICQQQEQAAAPPLAQDN</sequence>
<dbReference type="OrthoDB" id="5399166at2759"/>
<evidence type="ECO:0000256" key="5">
    <source>
        <dbReference type="SAM" id="MobiDB-lite"/>
    </source>
</evidence>
<dbReference type="GO" id="GO:0016079">
    <property type="term" value="P:synaptic vesicle exocytosis"/>
    <property type="evidence" value="ECO:0007669"/>
    <property type="project" value="TreeGrafter"/>
</dbReference>
<organism evidence="6">
    <name type="scientific">Aedes albopictus</name>
    <name type="common">Asian tiger mosquito</name>
    <name type="synonym">Stegomyia albopicta</name>
    <dbReference type="NCBI Taxonomy" id="7160"/>
    <lineage>
        <taxon>Eukaryota</taxon>
        <taxon>Metazoa</taxon>
        <taxon>Ecdysozoa</taxon>
        <taxon>Arthropoda</taxon>
        <taxon>Hexapoda</taxon>
        <taxon>Insecta</taxon>
        <taxon>Pterygota</taxon>
        <taxon>Neoptera</taxon>
        <taxon>Endopterygota</taxon>
        <taxon>Diptera</taxon>
        <taxon>Nematocera</taxon>
        <taxon>Culicoidea</taxon>
        <taxon>Culicidae</taxon>
        <taxon>Culicinae</taxon>
        <taxon>Aedini</taxon>
        <taxon>Aedes</taxon>
        <taxon>Stegomyia</taxon>
    </lineage>
</organism>
<dbReference type="InterPro" id="IPR017246">
    <property type="entry name" value="Snapin"/>
</dbReference>
<feature type="region of interest" description="Disordered" evidence="5">
    <location>
        <begin position="1"/>
        <end position="29"/>
    </location>
</feature>
<dbReference type="PANTHER" id="PTHR31305:SF2">
    <property type="entry name" value="SNARE-ASSOCIATED PROTEIN SNAPIN"/>
    <property type="match status" value="1"/>
</dbReference>
<evidence type="ECO:0000313" key="7">
    <source>
        <dbReference type="EnsemblMetazoa" id="AALFPA23_019399.P28531"/>
    </source>
</evidence>
<dbReference type="PIRSF" id="PIRSF037631">
    <property type="entry name" value="Snapin"/>
    <property type="match status" value="1"/>
</dbReference>
<dbReference type="GeneID" id="109427572"/>
<evidence type="ECO:0000256" key="1">
    <source>
        <dbReference type="ARBA" id="ARBA00006111"/>
    </source>
</evidence>
<dbReference type="EnsemblMetazoa" id="AALFPA23_019399.R28531">
    <property type="protein sequence ID" value="AALFPA23_019399.P28531"/>
    <property type="gene ID" value="AALFPA23_019399"/>
</dbReference>
<dbReference type="InterPro" id="IPR028119">
    <property type="entry name" value="Snapin/Pallidin/Snn1"/>
</dbReference>